<dbReference type="CDD" id="cd03801">
    <property type="entry name" value="GT4_PimA-like"/>
    <property type="match status" value="1"/>
</dbReference>
<dbReference type="Gene3D" id="3.40.50.2000">
    <property type="entry name" value="Glycogen Phosphorylase B"/>
    <property type="match status" value="2"/>
</dbReference>
<dbReference type="AlphaFoldDB" id="A0A1Z1EDT4"/>
<dbReference type="EMBL" id="KY574598">
    <property type="protein sequence ID" value="ARO73537.1"/>
    <property type="molecule type" value="Genomic_DNA"/>
</dbReference>
<protein>
    <submittedName>
        <fullName evidence="2">Glycosyl transferase 1 family protein</fullName>
    </submittedName>
</protein>
<evidence type="ECO:0000259" key="1">
    <source>
        <dbReference type="Pfam" id="PF00534"/>
    </source>
</evidence>
<dbReference type="PANTHER" id="PTHR12526:SF630">
    <property type="entry name" value="GLYCOSYLTRANSFERASE"/>
    <property type="match status" value="1"/>
</dbReference>
<dbReference type="GO" id="GO:0016757">
    <property type="term" value="F:glycosyltransferase activity"/>
    <property type="evidence" value="ECO:0007669"/>
    <property type="project" value="InterPro"/>
</dbReference>
<reference evidence="2" key="1">
    <citation type="journal article" date="2017" name="Carbohydr. Res.">
        <title>Structures and gene clusters of the O-antigens of Escherichia albertii O3, O4, O6, and O7.</title>
        <authorList>
            <person name="Naumenko O.I."/>
            <person name="Zheng H."/>
            <person name="Senchenkova S.N."/>
            <person name="Wang H."/>
            <person name="Li Q."/>
            <person name="Shashkov A.S."/>
            <person name="Wang J."/>
            <person name="Knirel Y.A."/>
            <person name="Xiong Y."/>
        </authorList>
    </citation>
    <scope>NUCLEOTIDE SEQUENCE</scope>
    <source>
        <strain evidence="2">T20150072</strain>
    </source>
</reference>
<sequence>MQGSSIHLISCYDFYMKILHVVPQLKHGGVETAVFNSIERIRKSGYDFNVLTIERGNCFNNSYVKVEHCLNSSVYNPVCFYKFIRFIHKEKPDLIVYSLWKSALLGIALCLLKPFLKSKPRTALIIHNTRFAHFVDYIITKLSLKITDSIYFDSEKSKAYFLNRDYATGEVISFIDKKMVAKKFNNINGEIKFVFIGRLHSQKGVDRALKYIHLFKKQHEEIRFDIYGPDEGELNNIINKVNKLGLQDKVVYKGVVDNNKVNDILTQYDFYLQFSHFEGMAMSVVDAMQVGVIPIVNNVGEIPNYVKNNINGIILDDKKLGDENYLNLNISCLLNIIKNDGGYFLYNNAIKTFQDNNTYVDDYIKKIINANN</sequence>
<keyword evidence="2" id="KW-0808">Transferase</keyword>
<evidence type="ECO:0000313" key="2">
    <source>
        <dbReference type="EMBL" id="ARO73537.1"/>
    </source>
</evidence>
<dbReference type="GO" id="GO:1901135">
    <property type="term" value="P:carbohydrate derivative metabolic process"/>
    <property type="evidence" value="ECO:0007669"/>
    <property type="project" value="UniProtKB-ARBA"/>
</dbReference>
<dbReference type="PANTHER" id="PTHR12526">
    <property type="entry name" value="GLYCOSYLTRANSFERASE"/>
    <property type="match status" value="1"/>
</dbReference>
<accession>A0A1Z1EDT4</accession>
<proteinExistence type="predicted"/>
<organism evidence="2">
    <name type="scientific">Escherichia albertii</name>
    <dbReference type="NCBI Taxonomy" id="208962"/>
    <lineage>
        <taxon>Bacteria</taxon>
        <taxon>Pseudomonadati</taxon>
        <taxon>Pseudomonadota</taxon>
        <taxon>Gammaproteobacteria</taxon>
        <taxon>Enterobacterales</taxon>
        <taxon>Enterobacteriaceae</taxon>
        <taxon>Escherichia</taxon>
    </lineage>
</organism>
<dbReference type="InterPro" id="IPR001296">
    <property type="entry name" value="Glyco_trans_1"/>
</dbReference>
<dbReference type="Pfam" id="PF00534">
    <property type="entry name" value="Glycos_transf_1"/>
    <property type="match status" value="1"/>
</dbReference>
<name>A0A1Z1EDT4_ESCAL</name>
<feature type="domain" description="Glycosyl transferase family 1" evidence="1">
    <location>
        <begin position="182"/>
        <end position="318"/>
    </location>
</feature>
<dbReference type="SUPFAM" id="SSF53756">
    <property type="entry name" value="UDP-Glycosyltransferase/glycogen phosphorylase"/>
    <property type="match status" value="1"/>
</dbReference>